<evidence type="ECO:0000313" key="5">
    <source>
        <dbReference type="Proteomes" id="UP000054826"/>
    </source>
</evidence>
<dbReference type="Proteomes" id="UP000054632">
    <property type="component" value="Unassembled WGS sequence"/>
</dbReference>
<feature type="compositionally biased region" description="Basic and acidic residues" evidence="1">
    <location>
        <begin position="46"/>
        <end position="64"/>
    </location>
</feature>
<proteinExistence type="predicted"/>
<reference evidence="4 5" key="1">
    <citation type="submission" date="2015-01" db="EMBL/GenBank/DDBJ databases">
        <title>Evolution of Trichinella species and genotypes.</title>
        <authorList>
            <person name="Korhonen P.K."/>
            <person name="Edoardo P."/>
            <person name="Giuseppe L.R."/>
            <person name="Gasser R.B."/>
        </authorList>
    </citation>
    <scope>NUCLEOTIDE SEQUENCE [LARGE SCALE GENOMIC DNA]</scope>
    <source>
        <strain evidence="2">ISS13</strain>
        <strain evidence="3">ISS176</strain>
    </source>
</reference>
<feature type="region of interest" description="Disordered" evidence="1">
    <location>
        <begin position="1"/>
        <end position="100"/>
    </location>
</feature>
<dbReference type="EMBL" id="JYDV01000184">
    <property type="protein sequence ID" value="KRZ26292.1"/>
    <property type="molecule type" value="Genomic_DNA"/>
</dbReference>
<protein>
    <submittedName>
        <fullName evidence="3">Uncharacterized protein</fullName>
    </submittedName>
</protein>
<accession>A0A0V1IU25</accession>
<evidence type="ECO:0000313" key="3">
    <source>
        <dbReference type="EMBL" id="KRZ26292.1"/>
    </source>
</evidence>
<feature type="compositionally biased region" description="Polar residues" evidence="1">
    <location>
        <begin position="90"/>
        <end position="100"/>
    </location>
</feature>
<evidence type="ECO:0000313" key="2">
    <source>
        <dbReference type="EMBL" id="KRY65327.1"/>
    </source>
</evidence>
<sequence>MGQRKSENADNKKQITDVTKQNKQREETCGESSLVEFSSAFPLYESEDHNSENAEETEQIKMRQEVCGSVSPVGPNSTRWRRHDLPKSSVKGSSLQRHNE</sequence>
<dbReference type="EMBL" id="JYDR01000216">
    <property type="protein sequence ID" value="KRY65327.1"/>
    <property type="molecule type" value="Genomic_DNA"/>
</dbReference>
<name>A0A0V1IU25_TRIPS</name>
<dbReference type="AlphaFoldDB" id="A0A0V1IU25"/>
<organism evidence="3 5">
    <name type="scientific">Trichinella pseudospiralis</name>
    <name type="common">Parasitic roundworm</name>
    <dbReference type="NCBI Taxonomy" id="6337"/>
    <lineage>
        <taxon>Eukaryota</taxon>
        <taxon>Metazoa</taxon>
        <taxon>Ecdysozoa</taxon>
        <taxon>Nematoda</taxon>
        <taxon>Enoplea</taxon>
        <taxon>Dorylaimia</taxon>
        <taxon>Trichinellida</taxon>
        <taxon>Trichinellidae</taxon>
        <taxon>Trichinella</taxon>
    </lineage>
</organism>
<evidence type="ECO:0000256" key="1">
    <source>
        <dbReference type="SAM" id="MobiDB-lite"/>
    </source>
</evidence>
<comment type="caution">
    <text evidence="3">The sequence shown here is derived from an EMBL/GenBank/DDBJ whole genome shotgun (WGS) entry which is preliminary data.</text>
</comment>
<dbReference type="Proteomes" id="UP000054826">
    <property type="component" value="Unassembled WGS sequence"/>
</dbReference>
<gene>
    <name evidence="2" type="ORF">T4A_8072</name>
    <name evidence="3" type="ORF">T4C_13600</name>
</gene>
<evidence type="ECO:0000313" key="4">
    <source>
        <dbReference type="Proteomes" id="UP000054632"/>
    </source>
</evidence>
<feature type="compositionally biased region" description="Basic and acidic residues" evidence="1">
    <location>
        <begin position="1"/>
        <end position="15"/>
    </location>
</feature>